<evidence type="ECO:0000256" key="2">
    <source>
        <dbReference type="ARBA" id="ARBA00004413"/>
    </source>
</evidence>
<evidence type="ECO:0000313" key="16">
    <source>
        <dbReference type="Proteomes" id="UP000002051"/>
    </source>
</evidence>
<dbReference type="EnsemblPlants" id="AES81696">
    <property type="protein sequence ID" value="AES81696"/>
    <property type="gene ID" value="MTR_7g099570"/>
</dbReference>
<feature type="transmembrane region" description="Helical" evidence="10">
    <location>
        <begin position="495"/>
        <end position="516"/>
    </location>
</feature>
<feature type="compositionally biased region" description="Low complexity" evidence="9">
    <location>
        <begin position="285"/>
        <end position="306"/>
    </location>
</feature>
<dbReference type="PROSITE" id="PS50088">
    <property type="entry name" value="ANK_REPEAT"/>
    <property type="match status" value="2"/>
</dbReference>
<dbReference type="InterPro" id="IPR002110">
    <property type="entry name" value="Ankyrin_rpt"/>
</dbReference>
<dbReference type="GO" id="GO:0005886">
    <property type="term" value="C:plasma membrane"/>
    <property type="evidence" value="ECO:0007669"/>
    <property type="project" value="UniProtKB-SubCell"/>
</dbReference>
<name>A2Q5K6_MEDTR</name>
<dbReference type="Proteomes" id="UP000002051">
    <property type="component" value="Unassembled WGS sequence"/>
</dbReference>
<dbReference type="EMBL" id="AC161749">
    <property type="protein sequence ID" value="ABN08906.1"/>
    <property type="molecule type" value="Genomic_DNA"/>
</dbReference>
<dbReference type="Gene3D" id="1.25.40.20">
    <property type="entry name" value="Ankyrin repeat-containing domain"/>
    <property type="match status" value="1"/>
</dbReference>
<keyword evidence="7 10" id="KW-0472">Membrane</keyword>
<evidence type="ECO:0000313" key="12">
    <source>
        <dbReference type="EMBL" id="ABN08906.1"/>
    </source>
</evidence>
<evidence type="ECO:0000256" key="4">
    <source>
        <dbReference type="ARBA" id="ARBA00022737"/>
    </source>
</evidence>
<reference evidence="15" key="5">
    <citation type="submission" date="2015-04" db="UniProtKB">
        <authorList>
            <consortium name="EnsemblPlants"/>
        </authorList>
    </citation>
    <scope>IDENTIFICATION</scope>
    <source>
        <strain evidence="15">cv. Jemalong A17</strain>
    </source>
</reference>
<dbReference type="InterPro" id="IPR036770">
    <property type="entry name" value="Ankyrin_rpt-contain_sf"/>
</dbReference>
<feature type="compositionally biased region" description="Polar residues" evidence="9">
    <location>
        <begin position="356"/>
        <end position="375"/>
    </location>
</feature>
<feature type="repeat" description="ANK" evidence="8">
    <location>
        <begin position="40"/>
        <end position="72"/>
    </location>
</feature>
<accession>A2Q5K6</accession>
<dbReference type="InterPro" id="IPR026961">
    <property type="entry name" value="PGG_dom"/>
</dbReference>
<feature type="transmembrane region" description="Helical" evidence="10">
    <location>
        <begin position="565"/>
        <end position="589"/>
    </location>
</feature>
<evidence type="ECO:0000256" key="9">
    <source>
        <dbReference type="SAM" id="MobiDB-lite"/>
    </source>
</evidence>
<reference evidence="14" key="6">
    <citation type="journal article" date="2018" name="Nat. Plants">
        <title>Whole-genome landscape of Medicago truncatula symbiotic genes.</title>
        <authorList>
            <person name="Pecrix Y."/>
            <person name="Gamas P."/>
            <person name="Carrere S."/>
        </authorList>
    </citation>
    <scope>NUCLEOTIDE SEQUENCE</scope>
    <source>
        <tissue evidence="14">Leaves</tissue>
    </source>
</reference>
<reference evidence="13 16" key="4">
    <citation type="journal article" date="2014" name="BMC Genomics">
        <title>An improved genome release (version Mt4.0) for the model legume Medicago truncatula.</title>
        <authorList>
            <person name="Tang H."/>
            <person name="Krishnakumar V."/>
            <person name="Bidwell S."/>
            <person name="Rosen B."/>
            <person name="Chan A."/>
            <person name="Zhou S."/>
            <person name="Gentzbittel L."/>
            <person name="Childs K.L."/>
            <person name="Yandell M."/>
            <person name="Gundlach H."/>
            <person name="Mayer K.F."/>
            <person name="Schwartz D.C."/>
            <person name="Town C.D."/>
        </authorList>
    </citation>
    <scope>GENOME REANNOTATION</scope>
    <source>
        <strain evidence="15 16">cv. Jemalong A17</strain>
    </source>
</reference>
<reference evidence="12" key="2">
    <citation type="submission" date="2007-03" db="EMBL/GenBank/DDBJ databases">
        <authorList>
            <consortium name="The International Medicago Genome Annotation Group"/>
        </authorList>
    </citation>
    <scope>NUCLEOTIDE SEQUENCE</scope>
</reference>
<dbReference type="AlphaFoldDB" id="A2Q5K6"/>
<reference evidence="12" key="1">
    <citation type="submission" date="2005-08" db="EMBL/GenBank/DDBJ databases">
        <authorList>
            <person name="Town C.D."/>
        </authorList>
    </citation>
    <scope>NUCLEOTIDE SEQUENCE</scope>
</reference>
<dbReference type="eggNOG" id="KOG0504">
    <property type="taxonomic scope" value="Eukaryota"/>
</dbReference>
<keyword evidence="5 10" id="KW-1133">Transmembrane helix</keyword>
<dbReference type="Pfam" id="PF12796">
    <property type="entry name" value="Ank_2"/>
    <property type="match status" value="2"/>
</dbReference>
<dbReference type="STRING" id="3880.A2Q5K6"/>
<evidence type="ECO:0000256" key="8">
    <source>
        <dbReference type="PROSITE-ProRule" id="PRU00023"/>
    </source>
</evidence>
<feature type="domain" description="PGG" evidence="11">
    <location>
        <begin position="431"/>
        <end position="547"/>
    </location>
</feature>
<feature type="repeat" description="ANK" evidence="8">
    <location>
        <begin position="74"/>
        <end position="95"/>
    </location>
</feature>
<evidence type="ECO:0000256" key="6">
    <source>
        <dbReference type="ARBA" id="ARBA00023043"/>
    </source>
</evidence>
<proteinExistence type="predicted"/>
<dbReference type="PROSITE" id="PS50297">
    <property type="entry name" value="ANK_REP_REGION"/>
    <property type="match status" value="2"/>
</dbReference>
<comment type="subcellular location">
    <subcellularLocation>
        <location evidence="2">Cell membrane</location>
        <topology evidence="2">Peripheral membrane protein</topology>
        <orientation evidence="2">Cytoplasmic side</orientation>
    </subcellularLocation>
    <subcellularLocation>
        <location evidence="1">Membrane</location>
        <topology evidence="1">Multi-pass membrane protein</topology>
    </subcellularLocation>
</comment>
<protein>
    <submittedName>
        <fullName evidence="12 13">Ankyrin</fullName>
    </submittedName>
    <submittedName>
        <fullName evidence="14">Putative ankyrin repeat-containing domain, PGG domain-containing protein</fullName>
    </submittedName>
</protein>
<evidence type="ECO:0000259" key="11">
    <source>
        <dbReference type="Pfam" id="PF13962"/>
    </source>
</evidence>
<feature type="region of interest" description="Disordered" evidence="9">
    <location>
        <begin position="331"/>
        <end position="408"/>
    </location>
</feature>
<evidence type="ECO:0000313" key="14">
    <source>
        <dbReference type="EMBL" id="RHN48340.1"/>
    </source>
</evidence>
<sequence>MEISIMRNLYDASLKGCVSSLKALIQKDPLILSRVSLYPFSETPLHIASLLGHLELCQILLDINPNLAAEVNSEGHCALHLASAKGHIEIVKALLLTDQETCLIRDKDDKLPLHFAVMRGHVGTIKELISAMSETETIRVMAEIDDHGSILHLCVFYNHLEALKILVESMRGNIDQFLSSKDKEGNNILDLAVKRGQIKIIKYLLSLSEMSETINTSKTEALRALYMLEHSPRDFSSHTIQHILTEERAQTSTNIVIGQQDHVNSPSNDPQQLLEQQSQINGHEQSQTPSPNNDPPQNQQPSQNIDPPQPPQSSPINDPQVQLVQSPISHPLQLTNHSPPNSPSQPPSHNPSPTNEPQHPQSPSPHNDPTQEITHSSPGLNPLPPPPPFSPSDDPSPTPSIANEQHEHNRWDRVESFCNKYLINQGYWIDKKTREQLMVAATVIATMTFQSVISPPGGVWQEDTTKGGYACPDYGFCEAGTAVVGYVWSPDYLKFIFFNSASFFASLCVLLVLVSGFPLHNKFIVWVLAVLMIVAITCMLLTYMWALGLVSPNHIFYRIRDLGFILVGIWSFLLFVVCLIQIARIVFWVRSKRRSSSRSSSSTDVAL</sequence>
<dbReference type="OMA" id="ACPDYGF"/>
<reference evidence="13 16" key="3">
    <citation type="journal article" date="2011" name="Nature">
        <title>The Medicago genome provides insight into the evolution of rhizobial symbioses.</title>
        <authorList>
            <person name="Young N.D."/>
            <person name="Debelle F."/>
            <person name="Oldroyd G.E."/>
            <person name="Geurts R."/>
            <person name="Cannon S.B."/>
            <person name="Udvardi M.K."/>
            <person name="Benedito V.A."/>
            <person name="Mayer K.F."/>
            <person name="Gouzy J."/>
            <person name="Schoof H."/>
            <person name="Van de Peer Y."/>
            <person name="Proost S."/>
            <person name="Cook D.R."/>
            <person name="Meyers B.C."/>
            <person name="Spannagl M."/>
            <person name="Cheung F."/>
            <person name="De Mita S."/>
            <person name="Krishnakumar V."/>
            <person name="Gundlach H."/>
            <person name="Zhou S."/>
            <person name="Mudge J."/>
            <person name="Bharti A.K."/>
            <person name="Murray J.D."/>
            <person name="Naoumkina M.A."/>
            <person name="Rosen B."/>
            <person name="Silverstein K.A."/>
            <person name="Tang H."/>
            <person name="Rombauts S."/>
            <person name="Zhao P.X."/>
            <person name="Zhou P."/>
            <person name="Barbe V."/>
            <person name="Bardou P."/>
            <person name="Bechner M."/>
            <person name="Bellec A."/>
            <person name="Berger A."/>
            <person name="Berges H."/>
            <person name="Bidwell S."/>
            <person name="Bisseling T."/>
            <person name="Choisne N."/>
            <person name="Couloux A."/>
            <person name="Denny R."/>
            <person name="Deshpande S."/>
            <person name="Dai X."/>
            <person name="Doyle J.J."/>
            <person name="Dudez A.M."/>
            <person name="Farmer A.D."/>
            <person name="Fouteau S."/>
            <person name="Franken C."/>
            <person name="Gibelin C."/>
            <person name="Gish J."/>
            <person name="Goldstein S."/>
            <person name="Gonzalez A.J."/>
            <person name="Green P.J."/>
            <person name="Hallab A."/>
            <person name="Hartog M."/>
            <person name="Hua A."/>
            <person name="Humphray S.J."/>
            <person name="Jeong D.H."/>
            <person name="Jing Y."/>
            <person name="Jocker A."/>
            <person name="Kenton S.M."/>
            <person name="Kim D.J."/>
            <person name="Klee K."/>
            <person name="Lai H."/>
            <person name="Lang C."/>
            <person name="Lin S."/>
            <person name="Macmil S.L."/>
            <person name="Magdelenat G."/>
            <person name="Matthews L."/>
            <person name="McCorrison J."/>
            <person name="Monaghan E.L."/>
            <person name="Mun J.H."/>
            <person name="Najar F.Z."/>
            <person name="Nicholson C."/>
            <person name="Noirot C."/>
            <person name="O'Bleness M."/>
            <person name="Paule C.R."/>
            <person name="Poulain J."/>
            <person name="Prion F."/>
            <person name="Qin B."/>
            <person name="Qu C."/>
            <person name="Retzel E.F."/>
            <person name="Riddle C."/>
            <person name="Sallet E."/>
            <person name="Samain S."/>
            <person name="Samson N."/>
            <person name="Sanders I."/>
            <person name="Saurat O."/>
            <person name="Scarpelli C."/>
            <person name="Schiex T."/>
            <person name="Segurens B."/>
            <person name="Severin A.J."/>
            <person name="Sherrier D.J."/>
            <person name="Shi R."/>
            <person name="Sims S."/>
            <person name="Singer S.R."/>
            <person name="Sinharoy S."/>
            <person name="Sterck L."/>
            <person name="Viollet A."/>
            <person name="Wang B.B."/>
            <person name="Wang K."/>
            <person name="Wang M."/>
            <person name="Wang X."/>
            <person name="Warfsmann J."/>
            <person name="Weissenbach J."/>
            <person name="White D.D."/>
            <person name="White J.D."/>
            <person name="Wiley G.B."/>
            <person name="Wincker P."/>
            <person name="Xing Y."/>
            <person name="Yang L."/>
            <person name="Yao Z."/>
            <person name="Ying F."/>
            <person name="Zhai J."/>
            <person name="Zhou L."/>
            <person name="Zuber A."/>
            <person name="Denarie J."/>
            <person name="Dixon R.A."/>
            <person name="May G.D."/>
            <person name="Schwartz D.C."/>
            <person name="Rogers J."/>
            <person name="Quetier F."/>
            <person name="Town C.D."/>
            <person name="Roe B.A."/>
        </authorList>
    </citation>
    <scope>NUCLEOTIDE SEQUENCE [LARGE SCALE GENOMIC DNA]</scope>
    <source>
        <strain evidence="13">A17</strain>
        <strain evidence="15 16">cv. Jemalong A17</strain>
    </source>
</reference>
<keyword evidence="4" id="KW-0677">Repeat</keyword>
<dbReference type="SMART" id="SM00248">
    <property type="entry name" value="ANK"/>
    <property type="match status" value="5"/>
</dbReference>
<evidence type="ECO:0000313" key="13">
    <source>
        <dbReference type="EMBL" id="AES81696.1"/>
    </source>
</evidence>
<evidence type="ECO:0000256" key="1">
    <source>
        <dbReference type="ARBA" id="ARBA00004141"/>
    </source>
</evidence>
<organism evidence="12">
    <name type="scientific">Medicago truncatula</name>
    <name type="common">Barrel medic</name>
    <name type="synonym">Medicago tribuloides</name>
    <dbReference type="NCBI Taxonomy" id="3880"/>
    <lineage>
        <taxon>Eukaryota</taxon>
        <taxon>Viridiplantae</taxon>
        <taxon>Streptophyta</taxon>
        <taxon>Embryophyta</taxon>
        <taxon>Tracheophyta</taxon>
        <taxon>Spermatophyta</taxon>
        <taxon>Magnoliopsida</taxon>
        <taxon>eudicotyledons</taxon>
        <taxon>Gunneridae</taxon>
        <taxon>Pentapetalae</taxon>
        <taxon>rosids</taxon>
        <taxon>fabids</taxon>
        <taxon>Fabales</taxon>
        <taxon>Fabaceae</taxon>
        <taxon>Papilionoideae</taxon>
        <taxon>50 kb inversion clade</taxon>
        <taxon>NPAAA clade</taxon>
        <taxon>Hologalegina</taxon>
        <taxon>IRL clade</taxon>
        <taxon>Trifolieae</taxon>
        <taxon>Medicago</taxon>
    </lineage>
</organism>
<feature type="compositionally biased region" description="Pro residues" evidence="9">
    <location>
        <begin position="381"/>
        <end position="398"/>
    </location>
</feature>
<dbReference type="SUPFAM" id="SSF48403">
    <property type="entry name" value="Ankyrin repeat"/>
    <property type="match status" value="1"/>
</dbReference>
<dbReference type="Pfam" id="PF13962">
    <property type="entry name" value="PGG"/>
    <property type="match status" value="1"/>
</dbReference>
<dbReference type="Gramene" id="rna43047">
    <property type="protein sequence ID" value="RHN48340.1"/>
    <property type="gene ID" value="gene43047"/>
</dbReference>
<dbReference type="EMBL" id="CM001223">
    <property type="protein sequence ID" value="AES81696.1"/>
    <property type="molecule type" value="Genomic_DNA"/>
</dbReference>
<dbReference type="Proteomes" id="UP000265566">
    <property type="component" value="Chromosome 7"/>
</dbReference>
<evidence type="ECO:0000256" key="5">
    <source>
        <dbReference type="ARBA" id="ARBA00022989"/>
    </source>
</evidence>
<evidence type="ECO:0000256" key="10">
    <source>
        <dbReference type="SAM" id="Phobius"/>
    </source>
</evidence>
<evidence type="ECO:0000313" key="15">
    <source>
        <dbReference type="EnsemblPlants" id="AES81696"/>
    </source>
</evidence>
<dbReference type="EMBL" id="PSQE01000007">
    <property type="protein sequence ID" value="RHN48340.1"/>
    <property type="molecule type" value="Genomic_DNA"/>
</dbReference>
<dbReference type="PANTHER" id="PTHR24186:SF37">
    <property type="entry name" value="PGG DOMAIN-CONTAINING PROTEIN"/>
    <property type="match status" value="1"/>
</dbReference>
<evidence type="ECO:0000256" key="7">
    <source>
        <dbReference type="ARBA" id="ARBA00023136"/>
    </source>
</evidence>
<feature type="region of interest" description="Disordered" evidence="9">
    <location>
        <begin position="278"/>
        <end position="319"/>
    </location>
</feature>
<dbReference type="PaxDb" id="3880-AES81696"/>
<feature type="transmembrane region" description="Helical" evidence="10">
    <location>
        <begin position="523"/>
        <end position="545"/>
    </location>
</feature>
<keyword evidence="6 8" id="KW-0040">ANK repeat</keyword>
<keyword evidence="3 10" id="KW-0812">Transmembrane</keyword>
<gene>
    <name evidence="15" type="primary">11443503</name>
    <name evidence="13" type="ordered locus">MTR_7g099570</name>
    <name evidence="12" type="ORF">MtrDRAFT_AC161749g15v2</name>
    <name evidence="14" type="ORF">MtrunA17_Chr7g0262731</name>
</gene>
<dbReference type="HOGENOM" id="CLU_000134_47_0_1"/>
<evidence type="ECO:0000256" key="3">
    <source>
        <dbReference type="ARBA" id="ARBA00022692"/>
    </source>
</evidence>
<keyword evidence="16" id="KW-1185">Reference proteome</keyword>
<dbReference type="PANTHER" id="PTHR24186">
    <property type="entry name" value="PROTEIN PHOSPHATASE 1 REGULATORY SUBUNIT"/>
    <property type="match status" value="1"/>
</dbReference>
<feature type="compositionally biased region" description="Pro residues" evidence="9">
    <location>
        <begin position="340"/>
        <end position="350"/>
    </location>
</feature>